<dbReference type="SUPFAM" id="SSF54060">
    <property type="entry name" value="His-Me finger endonucleases"/>
    <property type="match status" value="1"/>
</dbReference>
<dbReference type="Pfam" id="PF21733">
    <property type="entry name" value="Death_3"/>
    <property type="match status" value="1"/>
</dbReference>
<dbReference type="Gene3D" id="3.40.720.10">
    <property type="entry name" value="Alkaline Phosphatase, subunit A"/>
    <property type="match status" value="1"/>
</dbReference>
<evidence type="ECO:0000256" key="8">
    <source>
        <dbReference type="SAM" id="Phobius"/>
    </source>
</evidence>
<feature type="domain" description="TNFR-Cys" evidence="9">
    <location>
        <begin position="826"/>
        <end position="866"/>
    </location>
</feature>
<dbReference type="GeneTree" id="ENSGT00940000156034"/>
<evidence type="ECO:0000256" key="3">
    <source>
        <dbReference type="ARBA" id="ARBA00022723"/>
    </source>
</evidence>
<dbReference type="CDD" id="cd00091">
    <property type="entry name" value="NUC"/>
    <property type="match status" value="1"/>
</dbReference>
<dbReference type="Bgee" id="ENSPREG00000021481">
    <property type="expression patterns" value="Expressed in caudal fin and 1 other cell type or tissue"/>
</dbReference>
<dbReference type="Ensembl" id="ENSPRET00000032078.1">
    <property type="protein sequence ID" value="ENSPREP00000031719.1"/>
    <property type="gene ID" value="ENSPREG00000021481.1"/>
</dbReference>
<dbReference type="Pfam" id="PF01033">
    <property type="entry name" value="Somatomedin_B"/>
    <property type="match status" value="1"/>
</dbReference>
<dbReference type="GO" id="GO:0047429">
    <property type="term" value="F:nucleoside triphosphate diphosphatase activity"/>
    <property type="evidence" value="ECO:0007669"/>
    <property type="project" value="TreeGrafter"/>
</dbReference>
<dbReference type="SUPFAM" id="SSF90188">
    <property type="entry name" value="Somatomedin B domain"/>
    <property type="match status" value="1"/>
</dbReference>
<dbReference type="Pfam" id="PF01223">
    <property type="entry name" value="Endonuclease_NS"/>
    <property type="match status" value="1"/>
</dbReference>
<comment type="subcellular location">
    <subcellularLocation>
        <location evidence="1">Secreted</location>
    </subcellularLocation>
</comment>
<evidence type="ECO:0000313" key="12">
    <source>
        <dbReference type="Proteomes" id="UP000242638"/>
    </source>
</evidence>
<dbReference type="InterPro" id="IPR044929">
    <property type="entry name" value="DNA/RNA_non-sp_Endonuclease_sf"/>
</dbReference>
<evidence type="ECO:0000259" key="10">
    <source>
        <dbReference type="PROSITE" id="PS50958"/>
    </source>
</evidence>
<dbReference type="SMART" id="SM00892">
    <property type="entry name" value="Endonuclease_NS"/>
    <property type="match status" value="1"/>
</dbReference>
<keyword evidence="8" id="KW-1133">Transmembrane helix</keyword>
<dbReference type="InterPro" id="IPR048522">
    <property type="entry name" value="Death_3_fish"/>
</dbReference>
<dbReference type="PROSITE" id="PS00524">
    <property type="entry name" value="SMB_1"/>
    <property type="match status" value="1"/>
</dbReference>
<dbReference type="InterPro" id="IPR001212">
    <property type="entry name" value="Somatomedin_B_dom"/>
</dbReference>
<dbReference type="RefSeq" id="XP_008420858.1">
    <property type="nucleotide sequence ID" value="XM_008422636.2"/>
</dbReference>
<evidence type="ECO:0000256" key="6">
    <source>
        <dbReference type="ARBA" id="ARBA00023180"/>
    </source>
</evidence>
<feature type="disulfide bond" evidence="7">
    <location>
        <begin position="845"/>
        <end position="858"/>
    </location>
</feature>
<feature type="transmembrane region" description="Helical" evidence="8">
    <location>
        <begin position="14"/>
        <end position="36"/>
    </location>
</feature>
<feature type="domain" description="SMB" evidence="10">
    <location>
        <begin position="44"/>
        <end position="88"/>
    </location>
</feature>
<dbReference type="GeneID" id="103472798"/>
<evidence type="ECO:0000256" key="7">
    <source>
        <dbReference type="PROSITE-ProRule" id="PRU00206"/>
    </source>
</evidence>
<keyword evidence="6" id="KW-0325">Glycoprotein</keyword>
<keyword evidence="8" id="KW-0472">Membrane</keyword>
<protein>
    <submittedName>
        <fullName evidence="11">Tumor necrosis factor receptor superfamily member 6B-like</fullName>
    </submittedName>
</protein>
<dbReference type="OrthoDB" id="415411at2759"/>
<feature type="disulfide bond" evidence="7">
    <location>
        <begin position="848"/>
        <end position="866"/>
    </location>
</feature>
<dbReference type="Gene3D" id="3.40.570.10">
    <property type="entry name" value="Extracellular Endonuclease, subunit A"/>
    <property type="match status" value="1"/>
</dbReference>
<dbReference type="SUPFAM" id="SSF57586">
    <property type="entry name" value="TNF receptor-like"/>
    <property type="match status" value="2"/>
</dbReference>
<dbReference type="PROSITE" id="PS50050">
    <property type="entry name" value="TNFR_NGFR_2"/>
    <property type="match status" value="1"/>
</dbReference>
<dbReference type="GO" id="GO:0009143">
    <property type="term" value="P:nucleoside triphosphate catabolic process"/>
    <property type="evidence" value="ECO:0007669"/>
    <property type="project" value="TreeGrafter"/>
</dbReference>
<dbReference type="Gene3D" id="2.10.50.10">
    <property type="entry name" value="Tumor Necrosis Factor Receptor, subunit A, domain 2"/>
    <property type="match status" value="2"/>
</dbReference>
<dbReference type="InterPro" id="IPR044925">
    <property type="entry name" value="His-Me_finger_sf"/>
</dbReference>
<dbReference type="PANTHER" id="PTHR10151">
    <property type="entry name" value="ECTONUCLEOTIDE PYROPHOSPHATASE/PHOSPHODIESTERASE"/>
    <property type="match status" value="1"/>
</dbReference>
<evidence type="ECO:0000259" key="9">
    <source>
        <dbReference type="PROSITE" id="PS50050"/>
    </source>
</evidence>
<dbReference type="FunFam" id="4.10.410.20:FF:000001">
    <property type="entry name" value="Ectonucleotide pyrophosphatase/phosphodiesterase family member 2"/>
    <property type="match status" value="1"/>
</dbReference>
<feature type="disulfide bond" evidence="7">
    <location>
        <begin position="827"/>
        <end position="842"/>
    </location>
</feature>
<proteinExistence type="predicted"/>
<keyword evidence="8" id="KW-0812">Transmembrane</keyword>
<dbReference type="InterPro" id="IPR001368">
    <property type="entry name" value="TNFR/NGFR_Cys_rich_reg"/>
</dbReference>
<name>A0A3P9QCF7_POERE</name>
<evidence type="ECO:0000256" key="1">
    <source>
        <dbReference type="ARBA" id="ARBA00004613"/>
    </source>
</evidence>
<dbReference type="AlphaFoldDB" id="A0A3P9QCF7"/>
<organism evidence="11 12">
    <name type="scientific">Poecilia reticulata</name>
    <name type="common">Guppy</name>
    <name type="synonym">Acanthophacelus reticulatus</name>
    <dbReference type="NCBI Taxonomy" id="8081"/>
    <lineage>
        <taxon>Eukaryota</taxon>
        <taxon>Metazoa</taxon>
        <taxon>Chordata</taxon>
        <taxon>Craniata</taxon>
        <taxon>Vertebrata</taxon>
        <taxon>Euteleostomi</taxon>
        <taxon>Actinopterygii</taxon>
        <taxon>Neopterygii</taxon>
        <taxon>Teleostei</taxon>
        <taxon>Neoteleostei</taxon>
        <taxon>Acanthomorphata</taxon>
        <taxon>Ovalentaria</taxon>
        <taxon>Atherinomorphae</taxon>
        <taxon>Cyprinodontiformes</taxon>
        <taxon>Poeciliidae</taxon>
        <taxon>Poeciliinae</taxon>
        <taxon>Poecilia</taxon>
    </lineage>
</organism>
<dbReference type="GO" id="GO:0005576">
    <property type="term" value="C:extracellular region"/>
    <property type="evidence" value="ECO:0007669"/>
    <property type="project" value="UniProtKB-SubCell"/>
</dbReference>
<dbReference type="KEGG" id="pret:103472798"/>
<reference evidence="12" key="1">
    <citation type="submission" date="2013-11" db="EMBL/GenBank/DDBJ databases">
        <title>The genomic landscape of the Guanapo guppy.</title>
        <authorList>
            <person name="Kuenstner A."/>
            <person name="Dreyer C."/>
        </authorList>
    </citation>
    <scope>NUCLEOTIDE SEQUENCE</scope>
    <source>
        <strain evidence="12">Guanapo</strain>
    </source>
</reference>
<feature type="repeat" description="TNFR-Cys" evidence="7">
    <location>
        <begin position="826"/>
        <end position="866"/>
    </location>
</feature>
<evidence type="ECO:0000256" key="2">
    <source>
        <dbReference type="ARBA" id="ARBA00022525"/>
    </source>
</evidence>
<dbReference type="Pfam" id="PF01663">
    <property type="entry name" value="Phosphodiest"/>
    <property type="match status" value="1"/>
</dbReference>
<dbReference type="GO" id="GO:0046872">
    <property type="term" value="F:metal ion binding"/>
    <property type="evidence" value="ECO:0007669"/>
    <property type="project" value="UniProtKB-KW"/>
</dbReference>
<keyword evidence="4" id="KW-0378">Hydrolase</keyword>
<dbReference type="SMART" id="SM00201">
    <property type="entry name" value="SO"/>
    <property type="match status" value="1"/>
</dbReference>
<dbReference type="CDD" id="cd16018">
    <property type="entry name" value="Enpp"/>
    <property type="match status" value="1"/>
</dbReference>
<dbReference type="PROSITE" id="PS50958">
    <property type="entry name" value="SMB_2"/>
    <property type="match status" value="1"/>
</dbReference>
<dbReference type="InterPro" id="IPR001604">
    <property type="entry name" value="Endo_G_ENPP1-like_dom"/>
</dbReference>
<accession>A0A3P9QCF7</accession>
<dbReference type="SMART" id="SM00208">
    <property type="entry name" value="TNFR"/>
    <property type="match status" value="4"/>
</dbReference>
<keyword evidence="2" id="KW-0964">Secreted</keyword>
<dbReference type="PANTHER" id="PTHR10151:SF107">
    <property type="entry name" value="ECTONUCLEOTIDE PYROPHOSPHATASE_PHOSPHODIESTERASE FAMILY MEMBER 3"/>
    <property type="match status" value="1"/>
</dbReference>
<dbReference type="Gene3D" id="4.10.410.20">
    <property type="match status" value="1"/>
</dbReference>
<dbReference type="InterPro" id="IPR002591">
    <property type="entry name" value="Phosphodiest/P_Trfase"/>
</dbReference>
<dbReference type="OMA" id="CLCDISR"/>
<evidence type="ECO:0000256" key="5">
    <source>
        <dbReference type="ARBA" id="ARBA00023157"/>
    </source>
</evidence>
<keyword evidence="12" id="KW-1185">Reference proteome</keyword>
<dbReference type="Proteomes" id="UP000242638">
    <property type="component" value="Unassembled WGS sequence"/>
</dbReference>
<sequence>MDWVLWLQKNKKKIIIGVVAAAIVTLILGLGLGLGLRKDKPEVQQWECSRKRCGEKRQAENKCHCDNGCLSAGDCCTNYKHVCHGETEWVEDQCDDLSAPKCPEGFKRQPLLLVSLDGLRAGYLQTWSDVIPVLNKLKSCGTSTPYMQAAFPSKTFPNHYTIVTGLYPESNGLIDNNMYDPVFNASFSLGNDEKNNPAWYLGQPIWETAMHQGLKSGTFFWPGSDVKINGSFPDIYKPYDANVPFEERVFTILKWLQLPDNERPDFYTLYLEEPDKSGHNFGPVGAGISTAIQGVDKIMGQLMNGLKQIDLHRCLNIIVVADHGMEEISCDRKEVMQELVGDISNYFVNEGPFGRIRSRNEDFVLDSAGLVANMSCKKPDQKITPYLKSNLPKRLHYVNSRRIEDVTVLVEPKWQFERSSGSLTFCSGGNHGYDNDVESMHAMFLSYGPKFQQKTSIEPFANIELYNLMCDVLEISPYDNNGTHGSMNHVLSKTFYNPTHPEEQSKPTQCPFISLTPEDELGCECPALTGPEINSRLNLTLEEKSASERKHTLFGRPQMLQPDSGYCVLHQEGFISGYSHEVLMPLWSSFTIDKPTNLDPLPPVMSNCLRADVRLPEHQSPRCDQFEAASNLTHAFLYPPNLSITEEQQYDALIMSNVAPMYPAFKRIWDYLHNTLLKKYASIYNGINVVTGPVFDYNYDGRYDSTEQMQLFVPGTNISIPTHYFVVLTSCKNAGQPVSACGGELQTASFLLPHRADNTERCKKCLTLSIELLILLSSWLADGVASSLTFEVTDPMTGNPLLCDRCPPGTFLRARCSSIKKSECAPCPQGSFTELWNYIGRCLRCAVCGRNQVVKKECTADSDRQCECKQGYFYRQDYDMCVRHRECPSGQGALTKGTAEKDTECSVCSEGSFSDISSAHQNCTQHKNCSDAGLQSVLRGSTWHDSVCANCQQLKDGAEYLKEIIPSFFIHHKMNIKRLRRIVLQLPSEDGRKPRESLGLHFSELHSRICSWVSSATAAQIQQLPDIVNRTGATAASEKLQSKINSIQAHLTEHCHSEILGNDILS</sequence>
<reference evidence="11" key="3">
    <citation type="submission" date="2025-09" db="UniProtKB">
        <authorList>
            <consortium name="Ensembl"/>
        </authorList>
    </citation>
    <scope>IDENTIFICATION</scope>
    <source>
        <strain evidence="11">Guanapo</strain>
    </source>
</reference>
<evidence type="ECO:0000313" key="11">
    <source>
        <dbReference type="Ensembl" id="ENSPREP00000031719.1"/>
    </source>
</evidence>
<dbReference type="STRING" id="8081.ENSPREP00000031719"/>
<keyword evidence="5 7" id="KW-1015">Disulfide bond</keyword>
<dbReference type="Pfam" id="PF00020">
    <property type="entry name" value="TNFR_c6"/>
    <property type="match status" value="2"/>
</dbReference>
<dbReference type="GO" id="GO:0003676">
    <property type="term" value="F:nucleic acid binding"/>
    <property type="evidence" value="ECO:0007669"/>
    <property type="project" value="InterPro"/>
</dbReference>
<reference evidence="11" key="2">
    <citation type="submission" date="2025-08" db="UniProtKB">
        <authorList>
            <consortium name="Ensembl"/>
        </authorList>
    </citation>
    <scope>IDENTIFICATION</scope>
    <source>
        <strain evidence="11">Guanapo</strain>
    </source>
</reference>
<dbReference type="SMART" id="SM00477">
    <property type="entry name" value="NUC"/>
    <property type="match status" value="1"/>
</dbReference>
<keyword evidence="3" id="KW-0479">Metal-binding</keyword>
<dbReference type="InterPro" id="IPR017850">
    <property type="entry name" value="Alkaline_phosphatase_core_sf"/>
</dbReference>
<dbReference type="SUPFAM" id="SSF53649">
    <property type="entry name" value="Alkaline phosphatase-like"/>
    <property type="match status" value="1"/>
</dbReference>
<dbReference type="InterPro" id="IPR020821">
    <property type="entry name" value="ENPP1-3/EXOG-like_nuc-like"/>
</dbReference>
<evidence type="ECO:0000256" key="4">
    <source>
        <dbReference type="ARBA" id="ARBA00022801"/>
    </source>
</evidence>
<dbReference type="InterPro" id="IPR036024">
    <property type="entry name" value="Somatomedin_B-like_dom_sf"/>
</dbReference>